<gene>
    <name evidence="1" type="ORF">B0A77_13875</name>
</gene>
<protein>
    <submittedName>
        <fullName evidence="1">Uncharacterized protein</fullName>
    </submittedName>
</protein>
<evidence type="ECO:0000313" key="2">
    <source>
        <dbReference type="Proteomes" id="UP000220828"/>
    </source>
</evidence>
<organism evidence="1 2">
    <name type="scientific">Flavobacterium branchiophilum</name>
    <dbReference type="NCBI Taxonomy" id="55197"/>
    <lineage>
        <taxon>Bacteria</taxon>
        <taxon>Pseudomonadati</taxon>
        <taxon>Bacteroidota</taxon>
        <taxon>Flavobacteriia</taxon>
        <taxon>Flavobacteriales</taxon>
        <taxon>Flavobacteriaceae</taxon>
        <taxon>Flavobacterium</taxon>
    </lineage>
</organism>
<evidence type="ECO:0000313" key="1">
    <source>
        <dbReference type="EMBL" id="PDS22289.1"/>
    </source>
</evidence>
<comment type="caution">
    <text evidence="1">The sequence shown here is derived from an EMBL/GenBank/DDBJ whole genome shotgun (WGS) entry which is preliminary data.</text>
</comment>
<dbReference type="Proteomes" id="UP000220828">
    <property type="component" value="Unassembled WGS sequence"/>
</dbReference>
<reference evidence="1 2" key="1">
    <citation type="submission" date="2017-09" db="EMBL/GenBank/DDBJ databases">
        <title>Whole genomes of Flavobacteriaceae.</title>
        <authorList>
            <person name="Stine C."/>
            <person name="Li C."/>
            <person name="Tadesse D."/>
        </authorList>
    </citation>
    <scope>NUCLEOTIDE SEQUENCE [LARGE SCALE GENOMIC DNA]</scope>
    <source>
        <strain evidence="1 2">ATCC 35036</strain>
    </source>
</reference>
<dbReference type="RefSeq" id="WP_014084774.1">
    <property type="nucleotide sequence ID" value="NZ_CBCSFI010000018.1"/>
</dbReference>
<accession>A0A2H3KFU5</accession>
<dbReference type="AlphaFoldDB" id="A0A2H3KFU5"/>
<proteinExistence type="predicted"/>
<name>A0A2H3KFU5_9FLAO</name>
<dbReference type="EMBL" id="PCMW01000104">
    <property type="protein sequence ID" value="PDS22289.1"/>
    <property type="molecule type" value="Genomic_DNA"/>
</dbReference>
<sequence length="299" mass="34859">MKTIKTLLITLLITTTAISQKKLEKVTFEYNSNLSIYKNENGDLLPKKEYFLIKFEDPKQIFSEYTEFENLPNGIVNITSRNVSFSYEIKYLKSEGDSFYYVVVRDPNFTGINVIIITRKKGVIENVKYDNILQLASFTDRDFKKPLFFENYYLEFKGKRELFSEPIVKDSVSSSNNEVKKDSIPNNTVVEKENKEGYTTVLKKEELIANLNKYIITNTSYLYNSTSINGQKILIIEKDREIYSEEKIISLKKKKKSALGEVLIKNNIEQNDFLKCIYFDSKGKVYYGFVLKSDIKMNQ</sequence>